<keyword evidence="2" id="KW-1185">Reference proteome</keyword>
<dbReference type="EMBL" id="CP065053">
    <property type="protein sequence ID" value="QPI47810.1"/>
    <property type="molecule type" value="Genomic_DNA"/>
</dbReference>
<gene>
    <name evidence="1" type="ORF">IV454_19805</name>
</gene>
<evidence type="ECO:0000313" key="1">
    <source>
        <dbReference type="EMBL" id="QPI47810.1"/>
    </source>
</evidence>
<proteinExistence type="predicted"/>
<name>A0AA49A6R8_9BURK</name>
<reference evidence="1 2" key="1">
    <citation type="submission" date="2020-11" db="EMBL/GenBank/DDBJ databases">
        <authorList>
            <person name="Sun Q."/>
        </authorList>
    </citation>
    <scope>NUCLEOTIDE SEQUENCE [LARGE SCALE GENOMIC DNA]</scope>
    <source>
        <strain evidence="1 2">P8398</strain>
    </source>
</reference>
<sequence>MANKDYREADSEVLAGLPLNRLNAEIARRLYGYRYVGAAQGRKAFFKRLVMLEAARESAC</sequence>
<organism evidence="1 2">
    <name type="scientific">Massilia antarctica</name>
    <dbReference type="NCBI Taxonomy" id="2765360"/>
    <lineage>
        <taxon>Bacteria</taxon>
        <taxon>Pseudomonadati</taxon>
        <taxon>Pseudomonadota</taxon>
        <taxon>Betaproteobacteria</taxon>
        <taxon>Burkholderiales</taxon>
        <taxon>Oxalobacteraceae</taxon>
        <taxon>Telluria group</taxon>
        <taxon>Massilia</taxon>
    </lineage>
</organism>
<evidence type="ECO:0000313" key="2">
    <source>
        <dbReference type="Proteomes" id="UP000662888"/>
    </source>
</evidence>
<dbReference type="RefSeq" id="WP_206087478.1">
    <property type="nucleotide sequence ID" value="NZ_CP065053.1"/>
</dbReference>
<dbReference type="Proteomes" id="UP000662888">
    <property type="component" value="Chromosome"/>
</dbReference>
<protein>
    <submittedName>
        <fullName evidence="1">Uncharacterized protein</fullName>
    </submittedName>
</protein>
<accession>A0AA49A6R8</accession>